<evidence type="ECO:0000256" key="4">
    <source>
        <dbReference type="ARBA" id="ARBA00022989"/>
    </source>
</evidence>
<evidence type="ECO:0000256" key="3">
    <source>
        <dbReference type="ARBA" id="ARBA00022692"/>
    </source>
</evidence>
<keyword evidence="5" id="KW-0472">Membrane</keyword>
<evidence type="ECO:0000313" key="7">
    <source>
        <dbReference type="Proteomes" id="UP001304683"/>
    </source>
</evidence>
<keyword evidence="4" id="KW-1133">Transmembrane helix</keyword>
<comment type="subcellular location">
    <subcellularLocation>
        <location evidence="1">Endomembrane system</location>
    </subcellularLocation>
</comment>
<sequence length="198" mass="21678">MDTAWLTLPVTGGLIGWVTNRLALWALFRPVHPWRVPVVGWTVQGLLPRRQADLARALAEAVERDLLTAADVRDHLRRLPLDRAAADAVAQMAREAVLARMPAWLPRSWSTQLADRVAQAAGLEVRRRFPELAEGLLAAAGEGLRLGSVVERKLLELDPAGVEALVVRLAGRELRFVEWSGAVLGFLVGLLQALLVSL</sequence>
<accession>A0ABZ0QSR1</accession>
<evidence type="ECO:0000313" key="6">
    <source>
        <dbReference type="EMBL" id="WPD19832.1"/>
    </source>
</evidence>
<evidence type="ECO:0000256" key="1">
    <source>
        <dbReference type="ARBA" id="ARBA00004308"/>
    </source>
</evidence>
<dbReference type="Proteomes" id="UP001304683">
    <property type="component" value="Chromosome"/>
</dbReference>
<comment type="similarity">
    <text evidence="2">Belongs to the UPF0754 family.</text>
</comment>
<keyword evidence="7" id="KW-1185">Reference proteome</keyword>
<name>A0ABZ0QSR1_9FIRM</name>
<dbReference type="InterPro" id="IPR007383">
    <property type="entry name" value="DUF445"/>
</dbReference>
<evidence type="ECO:0000256" key="5">
    <source>
        <dbReference type="ARBA" id="ARBA00023136"/>
    </source>
</evidence>
<dbReference type="Pfam" id="PF04286">
    <property type="entry name" value="DUF445"/>
    <property type="match status" value="1"/>
</dbReference>
<keyword evidence="3" id="KW-0812">Transmembrane</keyword>
<gene>
    <name evidence="6" type="ORF">Q5761_04045</name>
</gene>
<dbReference type="RefSeq" id="WP_135225192.1">
    <property type="nucleotide sequence ID" value="NZ_CP132508.1"/>
</dbReference>
<evidence type="ECO:0000256" key="2">
    <source>
        <dbReference type="ARBA" id="ARBA00008053"/>
    </source>
</evidence>
<dbReference type="PANTHER" id="PTHR35791:SF1">
    <property type="entry name" value="UPF0754 MEMBRANE PROTEIN YHEB"/>
    <property type="match status" value="1"/>
</dbReference>
<dbReference type="EMBL" id="CP132508">
    <property type="protein sequence ID" value="WPD19832.1"/>
    <property type="molecule type" value="Genomic_DNA"/>
</dbReference>
<organism evidence="6 7">
    <name type="scientific">Thermaerobacter composti</name>
    <dbReference type="NCBI Taxonomy" id="554949"/>
    <lineage>
        <taxon>Bacteria</taxon>
        <taxon>Bacillati</taxon>
        <taxon>Bacillota</taxon>
        <taxon>Clostridia</taxon>
        <taxon>Eubacteriales</taxon>
        <taxon>Clostridiales Family XVII. Incertae Sedis</taxon>
        <taxon>Thermaerobacter</taxon>
    </lineage>
</organism>
<dbReference type="PANTHER" id="PTHR35791">
    <property type="entry name" value="UPF0754 MEMBRANE PROTEIN YHEB"/>
    <property type="match status" value="1"/>
</dbReference>
<reference evidence="6 7" key="1">
    <citation type="submission" date="2023-08" db="EMBL/GenBank/DDBJ databases">
        <title>Genome sequence of Thermaerobacter compostii strain Ins1, a spore-forming filamentous bacterium isolated from a deep geothermal reservoir.</title>
        <authorList>
            <person name="Bregnard D."/>
            <person name="Gonzalez D."/>
            <person name="Junier P."/>
        </authorList>
    </citation>
    <scope>NUCLEOTIDE SEQUENCE [LARGE SCALE GENOMIC DNA]</scope>
    <source>
        <strain evidence="6 7">Ins1</strain>
    </source>
</reference>
<protein>
    <submittedName>
        <fullName evidence="6">DUF445 family protein</fullName>
    </submittedName>
</protein>
<proteinExistence type="inferred from homology"/>